<dbReference type="PANTHER" id="PTHR34597">
    <property type="entry name" value="SLR1661 PROTEIN"/>
    <property type="match status" value="1"/>
</dbReference>
<proteinExistence type="predicted"/>
<organism evidence="7 8">
    <name type="scientific">Thiobacillus denitrificans (strain ATCC 25259 / T1)</name>
    <dbReference type="NCBI Taxonomy" id="292415"/>
    <lineage>
        <taxon>Bacteria</taxon>
        <taxon>Pseudomonadati</taxon>
        <taxon>Pseudomonadota</taxon>
        <taxon>Betaproteobacteria</taxon>
        <taxon>Nitrosomonadales</taxon>
        <taxon>Thiobacillaceae</taxon>
        <taxon>Thiobacillus</taxon>
    </lineage>
</organism>
<keyword evidence="3" id="KW-0998">Cell outer membrane</keyword>
<evidence type="ECO:0000259" key="6">
    <source>
        <dbReference type="Pfam" id="PF08479"/>
    </source>
</evidence>
<reference evidence="7 8" key="1">
    <citation type="journal article" date="2006" name="J. Bacteriol.">
        <title>The genome sequence of the obligately chemolithoautotrophic, facultatively anaerobic bacterium Thiobacillus denitrificans.</title>
        <authorList>
            <person name="Beller H.R."/>
            <person name="Chain P.S."/>
            <person name="Letain T.E."/>
            <person name="Chakicherla A."/>
            <person name="Larimer F.W."/>
            <person name="Richardson P.M."/>
            <person name="Coleman M.A."/>
            <person name="Wood A.P."/>
            <person name="Kelly D.P."/>
        </authorList>
    </citation>
    <scope>NUCLEOTIDE SEQUENCE [LARGE SCALE GENOMIC DNA]</scope>
    <source>
        <strain evidence="7 8">ATCC 25259</strain>
    </source>
</reference>
<protein>
    <submittedName>
        <fullName evidence="7">Hemolysin activation/secretion protein</fullName>
    </submittedName>
</protein>
<dbReference type="InterPro" id="IPR005565">
    <property type="entry name" value="Hemolysn_activator_HlyB_C"/>
</dbReference>
<dbReference type="InterPro" id="IPR051544">
    <property type="entry name" value="TPS_OM_transporter"/>
</dbReference>
<accession>Q3SLU6</accession>
<feature type="domain" description="Polypeptide-transport-associated ShlB-type" evidence="6">
    <location>
        <begin position="64"/>
        <end position="138"/>
    </location>
</feature>
<dbReference type="eggNOG" id="COG2831">
    <property type="taxonomic scope" value="Bacteria"/>
</dbReference>
<dbReference type="Gene3D" id="3.10.20.310">
    <property type="entry name" value="membrane protein fhac"/>
    <property type="match status" value="1"/>
</dbReference>
<keyword evidence="2" id="KW-0812">Transmembrane</keyword>
<dbReference type="Pfam" id="PF08479">
    <property type="entry name" value="POTRA_2"/>
    <property type="match status" value="1"/>
</dbReference>
<keyword evidence="8" id="KW-1185">Reference proteome</keyword>
<dbReference type="GO" id="GO:0098046">
    <property type="term" value="C:type V protein secretion system complex"/>
    <property type="evidence" value="ECO:0007669"/>
    <property type="project" value="TreeGrafter"/>
</dbReference>
<sequence>MVGVYMNDRSGRAAVWLLLGLCWAPAVGAVETTPTTASSSAVPASAGKDDAASATARADGAPRFDVFEYRVEGTTLLPAIAIERAVYPHFGEKKTIADVEQAREALEKAYHGAGYLTVLVSIPQQKVDEGVVRLTVTEAPVQRLRVVESRYFSLGEIKAGVPQLAEGTVPNFPQMQKELAALNKSADRRITPVLRAGKTPGTVEVDLKVQDRLPLHGEVEVNDRYSQDTTRTRLTASLRWDNVWQKQHGLGITVQTAPENVDESKVFSASYTWPLASGNYLALYGVRSESDVAAVGTLNVLGNGNILGARYIIPLRSRSEEFFHTATLGVDYKDFEQSVALLGGGDFNTPIRYLPFTLGWDGTRLGQGRSTKVGVAFNFHVRGLVADEQEFADKRFKGRPDYAFLRGTFSHDETWPTGWGAALRGSWQLAAQPLISNEQFAVGGVDTVRGYLESAALGDDGAALSVQASTPNLAKHLGDAIDGLHVLAFVDGGYVRVRQPITADDRHTLAGAGLGLRLKGWGGASAGIDWAVALKDLGDTERGDSRGHFRLGYAW</sequence>
<keyword evidence="1" id="KW-1134">Transmembrane beta strand</keyword>
<dbReference type="GO" id="GO:0046819">
    <property type="term" value="P:protein secretion by the type V secretion system"/>
    <property type="evidence" value="ECO:0007669"/>
    <property type="project" value="TreeGrafter"/>
</dbReference>
<evidence type="ECO:0000256" key="1">
    <source>
        <dbReference type="ARBA" id="ARBA00022452"/>
    </source>
</evidence>
<evidence type="ECO:0000313" key="8">
    <source>
        <dbReference type="Proteomes" id="UP000008291"/>
    </source>
</evidence>
<dbReference type="EMBL" id="CP000116">
    <property type="protein sequence ID" value="AAZ96307.1"/>
    <property type="molecule type" value="Genomic_DNA"/>
</dbReference>
<keyword evidence="4" id="KW-0732">Signal</keyword>
<evidence type="ECO:0000256" key="3">
    <source>
        <dbReference type="ARBA" id="ARBA00023237"/>
    </source>
</evidence>
<feature type="domain" description="Haemolysin activator HlyB C-terminal" evidence="5">
    <location>
        <begin position="422"/>
        <end position="518"/>
    </location>
</feature>
<dbReference type="GO" id="GO:0008320">
    <property type="term" value="F:protein transmembrane transporter activity"/>
    <property type="evidence" value="ECO:0007669"/>
    <property type="project" value="TreeGrafter"/>
</dbReference>
<dbReference type="Pfam" id="PF03865">
    <property type="entry name" value="ShlB"/>
    <property type="match status" value="1"/>
</dbReference>
<dbReference type="InterPro" id="IPR013686">
    <property type="entry name" value="Polypept-transport_assoc_ShlB"/>
</dbReference>
<feature type="signal peptide" evidence="4">
    <location>
        <begin position="1"/>
        <end position="28"/>
    </location>
</feature>
<dbReference type="AlphaFoldDB" id="Q3SLU6"/>
<dbReference type="Gene3D" id="2.40.160.50">
    <property type="entry name" value="membrane protein fhac: a member of the omp85/tpsb transporter family"/>
    <property type="match status" value="1"/>
</dbReference>
<evidence type="ECO:0000259" key="5">
    <source>
        <dbReference type="Pfam" id="PF03865"/>
    </source>
</evidence>
<evidence type="ECO:0000313" key="7">
    <source>
        <dbReference type="EMBL" id="AAZ96307.1"/>
    </source>
</evidence>
<dbReference type="HOGENOM" id="CLU_037019_0_0_4"/>
<gene>
    <name evidence="7" type="ordered locus">Tbd_0354</name>
</gene>
<dbReference type="PANTHER" id="PTHR34597:SF6">
    <property type="entry name" value="BLR6126 PROTEIN"/>
    <property type="match status" value="1"/>
</dbReference>
<feature type="chain" id="PRO_5004228992" evidence="4">
    <location>
        <begin position="29"/>
        <end position="555"/>
    </location>
</feature>
<evidence type="ECO:0000256" key="2">
    <source>
        <dbReference type="ARBA" id="ARBA00022692"/>
    </source>
</evidence>
<name>Q3SLU6_THIDA</name>
<keyword evidence="1" id="KW-0472">Membrane</keyword>
<dbReference type="STRING" id="292415.Tbd_0354"/>
<dbReference type="Proteomes" id="UP000008291">
    <property type="component" value="Chromosome"/>
</dbReference>
<dbReference type="KEGG" id="tbd:Tbd_0354"/>
<evidence type="ECO:0000256" key="4">
    <source>
        <dbReference type="SAM" id="SignalP"/>
    </source>
</evidence>